<evidence type="ECO:0000313" key="2">
    <source>
        <dbReference type="Proteomes" id="UP000324222"/>
    </source>
</evidence>
<sequence>MSTCSGDSCHLFITTLNGWLLKGFSGPTQASLTASGSPTEVTEEYRTSVFSGGSECSAWWVPGVESGVRRHLFEGGSFKGYNTSWPRVGTAQCYQTRSEIQRPSVLALTP</sequence>
<keyword evidence="2" id="KW-1185">Reference proteome</keyword>
<proteinExistence type="predicted"/>
<dbReference type="EMBL" id="VSRR010004262">
    <property type="protein sequence ID" value="MPC39117.1"/>
    <property type="molecule type" value="Genomic_DNA"/>
</dbReference>
<accession>A0A5B7F0Y1</accession>
<organism evidence="1 2">
    <name type="scientific">Portunus trituberculatus</name>
    <name type="common">Swimming crab</name>
    <name type="synonym">Neptunus trituberculatus</name>
    <dbReference type="NCBI Taxonomy" id="210409"/>
    <lineage>
        <taxon>Eukaryota</taxon>
        <taxon>Metazoa</taxon>
        <taxon>Ecdysozoa</taxon>
        <taxon>Arthropoda</taxon>
        <taxon>Crustacea</taxon>
        <taxon>Multicrustacea</taxon>
        <taxon>Malacostraca</taxon>
        <taxon>Eumalacostraca</taxon>
        <taxon>Eucarida</taxon>
        <taxon>Decapoda</taxon>
        <taxon>Pleocyemata</taxon>
        <taxon>Brachyura</taxon>
        <taxon>Eubrachyura</taxon>
        <taxon>Portunoidea</taxon>
        <taxon>Portunidae</taxon>
        <taxon>Portuninae</taxon>
        <taxon>Portunus</taxon>
    </lineage>
</organism>
<comment type="caution">
    <text evidence="1">The sequence shown here is derived from an EMBL/GenBank/DDBJ whole genome shotgun (WGS) entry which is preliminary data.</text>
</comment>
<name>A0A5B7F0Y1_PORTR</name>
<evidence type="ECO:0000313" key="1">
    <source>
        <dbReference type="EMBL" id="MPC39117.1"/>
    </source>
</evidence>
<reference evidence="1 2" key="1">
    <citation type="submission" date="2019-05" db="EMBL/GenBank/DDBJ databases">
        <title>Another draft genome of Portunus trituberculatus and its Hox gene families provides insights of decapod evolution.</title>
        <authorList>
            <person name="Jeong J.-H."/>
            <person name="Song I."/>
            <person name="Kim S."/>
            <person name="Choi T."/>
            <person name="Kim D."/>
            <person name="Ryu S."/>
            <person name="Kim W."/>
        </authorList>
    </citation>
    <scope>NUCLEOTIDE SEQUENCE [LARGE SCALE GENOMIC DNA]</scope>
    <source>
        <tissue evidence="1">Muscle</tissue>
    </source>
</reference>
<dbReference type="Proteomes" id="UP000324222">
    <property type="component" value="Unassembled WGS sequence"/>
</dbReference>
<gene>
    <name evidence="1" type="ORF">E2C01_032638</name>
</gene>
<dbReference type="AlphaFoldDB" id="A0A5B7F0Y1"/>
<protein>
    <submittedName>
        <fullName evidence="1">Uncharacterized protein</fullName>
    </submittedName>
</protein>